<feature type="region of interest" description="Disordered" evidence="14">
    <location>
        <begin position="1839"/>
        <end position="1858"/>
    </location>
</feature>
<feature type="domain" description="Myosin motor" evidence="16">
    <location>
        <begin position="43"/>
        <end position="759"/>
    </location>
</feature>
<dbReference type="Pfam" id="PF00063">
    <property type="entry name" value="Myosin_head"/>
    <property type="match status" value="1"/>
</dbReference>
<keyword evidence="3" id="KW-1003">Cell membrane</keyword>
<feature type="transmembrane region" description="Helical" evidence="15">
    <location>
        <begin position="886"/>
        <end position="904"/>
    </location>
</feature>
<keyword evidence="12 13" id="KW-0009">Actin-binding</keyword>
<evidence type="ECO:0000256" key="5">
    <source>
        <dbReference type="ARBA" id="ARBA00022679"/>
    </source>
</evidence>
<dbReference type="SUPFAM" id="SSF53448">
    <property type="entry name" value="Nucleotide-diphospho-sugar transferases"/>
    <property type="match status" value="1"/>
</dbReference>
<evidence type="ECO:0000256" key="12">
    <source>
        <dbReference type="ARBA" id="ARBA00023203"/>
    </source>
</evidence>
<dbReference type="EC" id="2.4.1.16" evidence="2"/>
<dbReference type="CDD" id="cd04190">
    <property type="entry name" value="Chitin_synth_C"/>
    <property type="match status" value="1"/>
</dbReference>
<keyword evidence="10 13" id="KW-0505">Motor protein</keyword>
<dbReference type="PROSITE" id="PS51456">
    <property type="entry name" value="MYOSIN_MOTOR"/>
    <property type="match status" value="1"/>
</dbReference>
<evidence type="ECO:0000256" key="14">
    <source>
        <dbReference type="SAM" id="MobiDB-lite"/>
    </source>
</evidence>
<dbReference type="GO" id="GO:0031505">
    <property type="term" value="P:fungal-type cell wall organization"/>
    <property type="evidence" value="ECO:0007669"/>
    <property type="project" value="TreeGrafter"/>
</dbReference>
<dbReference type="GO" id="GO:0016459">
    <property type="term" value="C:myosin complex"/>
    <property type="evidence" value="ECO:0007669"/>
    <property type="project" value="UniProtKB-KW"/>
</dbReference>
<evidence type="ECO:0000256" key="9">
    <source>
        <dbReference type="ARBA" id="ARBA00023136"/>
    </source>
</evidence>
<evidence type="ECO:0000259" key="17">
    <source>
        <dbReference type="PROSITE" id="PS51998"/>
    </source>
</evidence>
<feature type="binding site" evidence="13">
    <location>
        <begin position="144"/>
        <end position="151"/>
    </location>
    <ligand>
        <name>ATP</name>
        <dbReference type="ChEBI" id="CHEBI:30616"/>
    </ligand>
</feature>
<dbReference type="Gene3D" id="1.20.58.530">
    <property type="match status" value="1"/>
</dbReference>
<dbReference type="CDD" id="cd14879">
    <property type="entry name" value="MYSc_Myo17"/>
    <property type="match status" value="1"/>
</dbReference>
<evidence type="ECO:0000256" key="1">
    <source>
        <dbReference type="ARBA" id="ARBA00004651"/>
    </source>
</evidence>
<keyword evidence="11" id="KW-0325">Glycoprotein</keyword>
<dbReference type="GO" id="GO:0003779">
    <property type="term" value="F:actin binding"/>
    <property type="evidence" value="ECO:0007669"/>
    <property type="project" value="UniProtKB-KW"/>
</dbReference>
<keyword evidence="8 13" id="KW-0518">Myosin</keyword>
<dbReference type="PRINTS" id="PR00193">
    <property type="entry name" value="MYOSINHEAVY"/>
</dbReference>
<dbReference type="PANTHER" id="PTHR22914">
    <property type="entry name" value="CHITIN SYNTHASE"/>
    <property type="match status" value="1"/>
</dbReference>
<evidence type="ECO:0000256" key="3">
    <source>
        <dbReference type="ARBA" id="ARBA00022475"/>
    </source>
</evidence>
<feature type="compositionally biased region" description="Basic and acidic residues" evidence="14">
    <location>
        <begin position="1707"/>
        <end position="1718"/>
    </location>
</feature>
<reference evidence="18 19" key="1">
    <citation type="submission" date="2016-07" db="EMBL/GenBank/DDBJ databases">
        <title>Pervasive Adenine N6-methylation of Active Genes in Fungi.</title>
        <authorList>
            <consortium name="DOE Joint Genome Institute"/>
            <person name="Mondo S.J."/>
            <person name="Dannebaum R.O."/>
            <person name="Kuo R.C."/>
            <person name="Labutti K."/>
            <person name="Haridas S."/>
            <person name="Kuo A."/>
            <person name="Salamov A."/>
            <person name="Ahrendt S.R."/>
            <person name="Lipzen A."/>
            <person name="Sullivan W."/>
            <person name="Andreopoulos W.B."/>
            <person name="Clum A."/>
            <person name="Lindquist E."/>
            <person name="Daum C."/>
            <person name="Ramamoorthy G.K."/>
            <person name="Gryganskyi A."/>
            <person name="Culley D."/>
            <person name="Magnuson J.K."/>
            <person name="James T.Y."/>
            <person name="O'Malley M.A."/>
            <person name="Stajich J.E."/>
            <person name="Spatafora J.W."/>
            <person name="Visel A."/>
            <person name="Grigoriev I.V."/>
        </authorList>
    </citation>
    <scope>NUCLEOTIDE SEQUENCE [LARGE SCALE GENOMIC DNA]</scope>
    <source>
        <strain evidence="18 19">CBS 931.73</strain>
    </source>
</reference>
<evidence type="ECO:0000256" key="8">
    <source>
        <dbReference type="ARBA" id="ARBA00023123"/>
    </source>
</evidence>
<dbReference type="SUPFAM" id="SSF52540">
    <property type="entry name" value="P-loop containing nucleoside triphosphate hydrolases"/>
    <property type="match status" value="1"/>
</dbReference>
<evidence type="ECO:0000256" key="11">
    <source>
        <dbReference type="ARBA" id="ARBA00023180"/>
    </source>
</evidence>
<protein>
    <recommendedName>
        <fullName evidence="2">chitin synthase</fullName>
        <ecNumber evidence="2">2.4.1.16</ecNumber>
    </recommendedName>
</protein>
<dbReference type="Gene3D" id="1.10.10.820">
    <property type="match status" value="1"/>
</dbReference>
<evidence type="ECO:0000259" key="16">
    <source>
        <dbReference type="PROSITE" id="PS51456"/>
    </source>
</evidence>
<evidence type="ECO:0000256" key="4">
    <source>
        <dbReference type="ARBA" id="ARBA00022676"/>
    </source>
</evidence>
<dbReference type="Gene3D" id="3.90.550.10">
    <property type="entry name" value="Spore Coat Polysaccharide Biosynthesis Protein SpsA, Chain A"/>
    <property type="match status" value="1"/>
</dbReference>
<dbReference type="OrthoDB" id="370884at2759"/>
<dbReference type="GO" id="GO:0006031">
    <property type="term" value="P:chitin biosynthetic process"/>
    <property type="evidence" value="ECO:0007669"/>
    <property type="project" value="TreeGrafter"/>
</dbReference>
<evidence type="ECO:0000256" key="10">
    <source>
        <dbReference type="ARBA" id="ARBA00023175"/>
    </source>
</evidence>
<feature type="region of interest" description="Disordered" evidence="14">
    <location>
        <begin position="1707"/>
        <end position="1737"/>
    </location>
</feature>
<feature type="transmembrane region" description="Helical" evidence="15">
    <location>
        <begin position="1185"/>
        <end position="1204"/>
    </location>
</feature>
<feature type="transmembrane region" description="Helical" evidence="15">
    <location>
        <begin position="1607"/>
        <end position="1628"/>
    </location>
</feature>
<dbReference type="GO" id="GO:0003774">
    <property type="term" value="F:cytoskeletal motor activity"/>
    <property type="evidence" value="ECO:0007669"/>
    <property type="project" value="UniProtKB-UniRule"/>
</dbReference>
<feature type="region of interest" description="Disordered" evidence="14">
    <location>
        <begin position="584"/>
        <end position="623"/>
    </location>
</feature>
<feature type="region of interest" description="Disordered" evidence="14">
    <location>
        <begin position="1791"/>
        <end position="1826"/>
    </location>
</feature>
<dbReference type="SUPFAM" id="SSF109715">
    <property type="entry name" value="DEK C-terminal domain"/>
    <property type="match status" value="1"/>
</dbReference>
<evidence type="ECO:0000256" key="15">
    <source>
        <dbReference type="SAM" id="Phobius"/>
    </source>
</evidence>
<dbReference type="PROSITE" id="PS51998">
    <property type="entry name" value="DEK_C"/>
    <property type="match status" value="1"/>
</dbReference>
<dbReference type="InterPro" id="IPR001609">
    <property type="entry name" value="Myosin_head_motor_dom-like"/>
</dbReference>
<evidence type="ECO:0000313" key="19">
    <source>
        <dbReference type="Proteomes" id="UP000193498"/>
    </source>
</evidence>
<evidence type="ECO:0000256" key="2">
    <source>
        <dbReference type="ARBA" id="ARBA00012543"/>
    </source>
</evidence>
<feature type="region of interest" description="Actin-binding" evidence="13">
    <location>
        <begin position="641"/>
        <end position="663"/>
    </location>
</feature>
<dbReference type="InterPro" id="IPR029044">
    <property type="entry name" value="Nucleotide-diphossugar_trans"/>
</dbReference>
<dbReference type="Gene3D" id="1.10.10.60">
    <property type="entry name" value="Homeodomain-like"/>
    <property type="match status" value="1"/>
</dbReference>
<feature type="domain" description="DEK-C" evidence="17">
    <location>
        <begin position="1876"/>
        <end position="1931"/>
    </location>
</feature>
<keyword evidence="13" id="KW-0067">ATP-binding</keyword>
<keyword evidence="13" id="KW-0547">Nucleotide-binding</keyword>
<dbReference type="Gene3D" id="3.40.850.10">
    <property type="entry name" value="Kinesin motor domain"/>
    <property type="match status" value="1"/>
</dbReference>
<dbReference type="PANTHER" id="PTHR22914:SF13">
    <property type="entry name" value="CHITIN SYNTHASE"/>
    <property type="match status" value="1"/>
</dbReference>
<name>A0A1Y1XKT8_9FUNG</name>
<comment type="caution">
    <text evidence="18">The sequence shown here is derived from an EMBL/GenBank/DDBJ whole genome shotgun (WGS) entry which is preliminary data.</text>
</comment>
<feature type="transmembrane region" description="Helical" evidence="15">
    <location>
        <begin position="925"/>
        <end position="947"/>
    </location>
</feature>
<dbReference type="InParanoid" id="A0A1Y1XKT8"/>
<dbReference type="Proteomes" id="UP000193498">
    <property type="component" value="Unassembled WGS sequence"/>
</dbReference>
<dbReference type="EMBL" id="MCFE01000573">
    <property type="protein sequence ID" value="ORX86313.1"/>
    <property type="molecule type" value="Genomic_DNA"/>
</dbReference>
<dbReference type="GO" id="GO:0030428">
    <property type="term" value="C:cell septum"/>
    <property type="evidence" value="ECO:0007669"/>
    <property type="project" value="TreeGrafter"/>
</dbReference>
<keyword evidence="9 15" id="KW-0472">Membrane</keyword>
<dbReference type="Gene3D" id="1.20.120.720">
    <property type="entry name" value="Myosin VI head, motor domain, U50 subdomain"/>
    <property type="match status" value="1"/>
</dbReference>
<dbReference type="GO" id="GO:0005886">
    <property type="term" value="C:plasma membrane"/>
    <property type="evidence" value="ECO:0007669"/>
    <property type="project" value="UniProtKB-SubCell"/>
</dbReference>
<keyword evidence="19" id="KW-1185">Reference proteome</keyword>
<keyword evidence="7 15" id="KW-1133">Transmembrane helix</keyword>
<dbReference type="Pfam" id="PF08766">
    <property type="entry name" value="DEK_C"/>
    <property type="match status" value="1"/>
</dbReference>
<dbReference type="STRING" id="1314790.A0A1Y1XKT8"/>
<feature type="transmembrane region" description="Helical" evidence="15">
    <location>
        <begin position="1574"/>
        <end position="1595"/>
    </location>
</feature>
<feature type="transmembrane region" description="Helical" evidence="15">
    <location>
        <begin position="1635"/>
        <end position="1658"/>
    </location>
</feature>
<keyword evidence="5" id="KW-0808">Transferase</keyword>
<dbReference type="GO" id="GO:0005524">
    <property type="term" value="F:ATP binding"/>
    <property type="evidence" value="ECO:0007669"/>
    <property type="project" value="UniProtKB-UniRule"/>
</dbReference>
<dbReference type="InterPro" id="IPR027417">
    <property type="entry name" value="P-loop_NTPase"/>
</dbReference>
<dbReference type="InterPro" id="IPR036037">
    <property type="entry name" value="MYSc_Myo17"/>
</dbReference>
<accession>A0A1Y1XKT8</accession>
<evidence type="ECO:0000256" key="6">
    <source>
        <dbReference type="ARBA" id="ARBA00022692"/>
    </source>
</evidence>
<organism evidence="18 19">
    <name type="scientific">Basidiobolus meristosporus CBS 931.73</name>
    <dbReference type="NCBI Taxonomy" id="1314790"/>
    <lineage>
        <taxon>Eukaryota</taxon>
        <taxon>Fungi</taxon>
        <taxon>Fungi incertae sedis</taxon>
        <taxon>Zoopagomycota</taxon>
        <taxon>Entomophthoromycotina</taxon>
        <taxon>Basidiobolomycetes</taxon>
        <taxon>Basidiobolales</taxon>
        <taxon>Basidiobolaceae</taxon>
        <taxon>Basidiobolus</taxon>
    </lineage>
</organism>
<proteinExistence type="inferred from homology"/>
<dbReference type="InterPro" id="IPR004835">
    <property type="entry name" value="Chitin_synth"/>
</dbReference>
<gene>
    <name evidence="18" type="ORF">K493DRAFT_411343</name>
</gene>
<comment type="similarity">
    <text evidence="13">Belongs to the TRAFAC class myosin-kinesin ATPase superfamily. Myosin family.</text>
</comment>
<feature type="compositionally biased region" description="Polar residues" evidence="14">
    <location>
        <begin position="1802"/>
        <end position="1826"/>
    </location>
</feature>
<comment type="subcellular location">
    <subcellularLocation>
        <location evidence="1">Cell membrane</location>
        <topology evidence="1">Multi-pass membrane protein</topology>
    </subcellularLocation>
</comment>
<keyword evidence="6 15" id="KW-0812">Transmembrane</keyword>
<evidence type="ECO:0000256" key="7">
    <source>
        <dbReference type="ARBA" id="ARBA00022989"/>
    </source>
</evidence>
<dbReference type="GO" id="GO:0004100">
    <property type="term" value="F:chitin synthase activity"/>
    <property type="evidence" value="ECO:0007669"/>
    <property type="project" value="UniProtKB-EC"/>
</dbReference>
<dbReference type="SMART" id="SM00242">
    <property type="entry name" value="MYSc"/>
    <property type="match status" value="1"/>
</dbReference>
<evidence type="ECO:0000256" key="13">
    <source>
        <dbReference type="PROSITE-ProRule" id="PRU00782"/>
    </source>
</evidence>
<keyword evidence="4" id="KW-0328">Glycosyltransferase</keyword>
<dbReference type="InterPro" id="IPR036961">
    <property type="entry name" value="Kinesin_motor_dom_sf"/>
</dbReference>
<sequence length="1934" mass="219612">MAFCRSQETSRHCQCDPQMRHLSVFQRYVEQKLAYPRMSSSTTAPYDLALLPSPSEEDIAHALQENFQHDSVYLKIAAHILVSLNPQREPSSREDAELEEYARDLRNIAPNYGDRLAPHIFQTVNHAYLEMRRTGCNQSIVFSGETGSGKSTNKSLVLRSLAKIRECSKKESHSMKLVTNASKVMEAFGNAQTKKNPNASRFGSYTEIQFNERGRILGAKFLEYLLEKSRVTSISPGERNFHIFHYLYNGASADERAHLQFLDKSQFAYLPESSQGASDEDAARLEQTRECMKSLGINKKYQGQIFRLLAGILHLGNLVFVDPHNKNIDAASVKSREVLSLVAELFGVEEAALENVLTYKSQTIGKEVCTVFLDAAKAEVQRDDLAQSLYSLLFSWIVEFINSKLCYNEESNFIGLVDMMGSQTSSLDSFNQFCVNFVNERLHNLFNHQVFERSNHEYQKEGVYTPKPVYYDNSPCVDLCMKPKTGLISIMDNLVNKSKVDSSDQDLLEVLDHAQANHDNYSSSPEEAHNCFIIHHYVGNISYPVDGFMAKNTGSIGTDFVSLFCGGSDMKPTTNPFIAGLFSNKTVPDQSHPRNEPTAVAARQSTAPTRKPSLRSPKAKEEDKRAKAKIHCIATQLSQAVNELVETLQESTTWFVLCIQPSADPASLGFDLQHVKNQIRCYGLKQVVDRKKIEYSASLSYEDFFNRYGKQVGLDEPPSRESMDRLRKDLGWLEADMSLGNSKVFLNFSAWKYLENKIRASENEAKLLLKFDGINGNELRNSTPSITNARDRSVSRDGNFGLVNRISSPTQRGFPSLPNLLDNRSFYSAGDSYYSDDDIYERESESAAGSDPYPSSPNDSENIKKEAEVIKSEELEEKPARSKPRKRWLCCTWSLTFWIPSFFLSTCGKMKRPDIRIAWREKTALCILIFVLCVFVLFFLIFFGRLICPKQYVYSSTELASHSTMKDPLVSIRGEVFTIKDFNHGLVTVDTLVKQYAGRDVGSLLFPVQVSMLCDGYKEGGIDPAVNIENYTDSNYDVHDYRYAKYGDSMTNFYQENVLRYLRFKKLKGQMAYSSQVVRDMGRKQGISLAIIDNFVYNIDTYVKNQRYAAFPKGMPTRQVDTEFLDPNLVSLISNNKGEDVTYNFNRIYAENPELKQKMKVCLQNLYYIGVVDTRNSPQCQFSNYILLACTIFLASVLFFKFLAALQLGTRREPEDHDKFVICQVPCYTEGEESLKRTIDSLAVLKYDDKRKLLFIIADGMIVGGGNDKPTPRIVLDILGMDPAVDPKPLAYKALGEGNQQLNMAKVYTGLYECSGHVVPYVVVVKVGKPSERSRPGNRGKRDSQLILMHFFNKVHFNKEMSPLELELYHQIKNVIGVDPYFYEYVLMVDADTIVMPDSLNRMISCMLHDTKIMGICGETELLNAKDTITTMIQVYEYFISHHLNKAFESLFGSVTCLPGCFCMYRFRTPVKGQPLLIANCIVDDYSENKVDTLHKKNLLSLGEDRYLTTLMLKHFNYNKMTFTPDAKCKTNAPDEWSVLLSQRRRWINSTVHNLFELVYLPRLCGFCCFSMRFVVLLDLVSTLIMPIQCIYLAYLIYMVCTDTSNIPLTSLVLLAVIYGFQVFIFLIKRQWQHIGWMIVYLISLPIFSFFLPVYSFWHFDDFSWGNTRVVVGEKGKIAHLSSEEKFDPASVPLKKWSEYELEHWEETTQTSDSKDSKGSTSSIHTNENRSKSQISRVSYADVASSYQGMAMTPIPGTLTDGYHSAISSRRERSLSPVSFGYSSVYTATPKIQPSPRASFDRASSTHTYQHTIPSSESRTPTRNRSVSSLDMNAIHGYYNNSTMPSPMSDDRFQASNSMGRKSRMIQSPHPTTPSLPSDHEILEEIRGILSIADLMTITKKQVRDELSHYFGVDMTAKKDFINGCIDMILQGQM</sequence>
<dbReference type="Pfam" id="PF03142">
    <property type="entry name" value="Chitin_synth_2"/>
    <property type="match status" value="1"/>
</dbReference>
<evidence type="ECO:0000313" key="18">
    <source>
        <dbReference type="EMBL" id="ORX86313.1"/>
    </source>
</evidence>
<dbReference type="InterPro" id="IPR014876">
    <property type="entry name" value="DEK_C"/>
</dbReference>